<dbReference type="Pfam" id="PF03810">
    <property type="entry name" value="IBN_N"/>
    <property type="match status" value="1"/>
</dbReference>
<dbReference type="InterPro" id="IPR016024">
    <property type="entry name" value="ARM-type_fold"/>
</dbReference>
<sequence length="740" mass="83258">MAWQPQESGLQQILQLLKESQSPDTATQRAVQQKLEELNKFPDFNNYLIFVLTKLKNEDDPTRSLSGLILKNNVRAHFDKFPPEVSSFIKAECLNSIGDPSPLIRATIGILITTIVAKGDLRSWPELLQSLCQCLDSEDYNMCEGAFGALQKICEDSAEALDSDPNRPLNILIPKFLHFFKQQSPKIRSHAIACVNQFIISRTQALMVHIDAFIENLFYLASDDDTEVRKNVCRALVMLVEVRMDRLMPHINSIIEYMMMRTTDDDDTFWLSLAEQPICKDVLTPHIEKLVPILVNGMKYSEIDIILLKVRVLKVHGNEIDIILLKKDIIVLKIDIMVLKIDIIVLKVRVLKIDIISDGNQIDIISDGNQIDIISDGNQIDIISDGNQIDIMVLKIDIIVLKVRVLKIDIILLKVRGNRIDIIVLKVRVLKVCGREIDVILLKVRGISLVCVNVLRNGEHSRFMVLNPRSTTAVLDAALPGHYGHIGDIEEDEMIPDKESDIKPRFHRARSHNQKHQEDGEWMEWMEISWTGVLVDGYQLDWCANGWKSAGLLDWCASGWKSAGLLMEISWTGVLVDGNQLDWCASGWTSAGLWMEISWTGVLVDGNQLDWCASGWKSARLTGVPVDGNKLDWCANGDGDDDDDDDESAERWDFITAYLTNTSLLTIFNTGKCSAAALDVLANVFREDILPVLLPILKEILFHANWEIKESGILVLGAIAEGCMNGMIPHLPELIPYLIG</sequence>
<dbReference type="Gene3D" id="1.25.10.10">
    <property type="entry name" value="Leucine-rich Repeat Variant"/>
    <property type="match status" value="2"/>
</dbReference>
<evidence type="ECO:0000259" key="12">
    <source>
        <dbReference type="PROSITE" id="PS50166"/>
    </source>
</evidence>
<comment type="subcellular location">
    <subcellularLocation>
        <location evidence="2">Cytoplasm</location>
    </subcellularLocation>
    <subcellularLocation>
        <location evidence="1">Nucleus</location>
    </subcellularLocation>
</comment>
<dbReference type="GO" id="GO:0006606">
    <property type="term" value="P:protein import into nucleus"/>
    <property type="evidence" value="ECO:0007669"/>
    <property type="project" value="InterPro"/>
</dbReference>
<dbReference type="Pfam" id="PF25780">
    <property type="entry name" value="TPR_IPO5"/>
    <property type="match status" value="1"/>
</dbReference>
<evidence type="ECO:0000256" key="1">
    <source>
        <dbReference type="ARBA" id="ARBA00004123"/>
    </source>
</evidence>
<comment type="similarity">
    <text evidence="8">Belongs to the importin beta family. Importin beta-2 subfamily.</text>
</comment>
<organism evidence="13 14">
    <name type="scientific">Dreissena polymorpha</name>
    <name type="common">Zebra mussel</name>
    <name type="synonym">Mytilus polymorpha</name>
    <dbReference type="NCBI Taxonomy" id="45954"/>
    <lineage>
        <taxon>Eukaryota</taxon>
        <taxon>Metazoa</taxon>
        <taxon>Spiralia</taxon>
        <taxon>Lophotrochozoa</taxon>
        <taxon>Mollusca</taxon>
        <taxon>Bivalvia</taxon>
        <taxon>Autobranchia</taxon>
        <taxon>Heteroconchia</taxon>
        <taxon>Euheterodonta</taxon>
        <taxon>Imparidentia</taxon>
        <taxon>Neoheterodontei</taxon>
        <taxon>Myida</taxon>
        <taxon>Dreissenoidea</taxon>
        <taxon>Dreissenidae</taxon>
        <taxon>Dreissena</taxon>
    </lineage>
</organism>
<dbReference type="Pfam" id="PF13513">
    <property type="entry name" value="HEAT_EZ"/>
    <property type="match status" value="1"/>
</dbReference>
<dbReference type="PANTHER" id="PTHR10527">
    <property type="entry name" value="IMPORTIN BETA"/>
    <property type="match status" value="1"/>
</dbReference>
<keyword evidence="5" id="KW-0677">Repeat</keyword>
<keyword evidence="14" id="KW-1185">Reference proteome</keyword>
<evidence type="ECO:0000313" key="13">
    <source>
        <dbReference type="EMBL" id="KAH3694353.1"/>
    </source>
</evidence>
<dbReference type="GO" id="GO:0031267">
    <property type="term" value="F:small GTPase binding"/>
    <property type="evidence" value="ECO:0007669"/>
    <property type="project" value="InterPro"/>
</dbReference>
<keyword evidence="7" id="KW-0539">Nucleus</keyword>
<keyword evidence="4" id="KW-0963">Cytoplasm</keyword>
<gene>
    <name evidence="13" type="ORF">DPMN_081793</name>
</gene>
<protein>
    <recommendedName>
        <fullName evidence="9">Transportin-1</fullName>
    </recommendedName>
    <alternativeName>
        <fullName evidence="10">Importin beta-2</fullName>
    </alternativeName>
    <alternativeName>
        <fullName evidence="11">Karyopherin beta-2</fullName>
    </alternativeName>
</protein>
<dbReference type="SMART" id="SM00913">
    <property type="entry name" value="IBN_N"/>
    <property type="match status" value="1"/>
</dbReference>
<evidence type="ECO:0000256" key="10">
    <source>
        <dbReference type="ARBA" id="ARBA00076938"/>
    </source>
</evidence>
<dbReference type="AlphaFoldDB" id="A0A9D3Y5Q0"/>
<evidence type="ECO:0000256" key="5">
    <source>
        <dbReference type="ARBA" id="ARBA00022737"/>
    </source>
</evidence>
<reference evidence="13" key="2">
    <citation type="submission" date="2020-11" db="EMBL/GenBank/DDBJ databases">
        <authorList>
            <person name="McCartney M.A."/>
            <person name="Auch B."/>
            <person name="Kono T."/>
            <person name="Mallez S."/>
            <person name="Becker A."/>
            <person name="Gohl D.M."/>
            <person name="Silverstein K.A.T."/>
            <person name="Koren S."/>
            <person name="Bechman K.B."/>
            <person name="Herman A."/>
            <person name="Abrahante J.E."/>
            <person name="Garbe J."/>
        </authorList>
    </citation>
    <scope>NUCLEOTIDE SEQUENCE</scope>
    <source>
        <strain evidence="13">Duluth1</strain>
        <tissue evidence="13">Whole animal</tissue>
    </source>
</reference>
<reference evidence="13" key="1">
    <citation type="journal article" date="2019" name="bioRxiv">
        <title>The Genome of the Zebra Mussel, Dreissena polymorpha: A Resource for Invasive Species Research.</title>
        <authorList>
            <person name="McCartney M.A."/>
            <person name="Auch B."/>
            <person name="Kono T."/>
            <person name="Mallez S."/>
            <person name="Zhang Y."/>
            <person name="Obille A."/>
            <person name="Becker A."/>
            <person name="Abrahante J.E."/>
            <person name="Garbe J."/>
            <person name="Badalamenti J.P."/>
            <person name="Herman A."/>
            <person name="Mangelson H."/>
            <person name="Liachko I."/>
            <person name="Sullivan S."/>
            <person name="Sone E.D."/>
            <person name="Koren S."/>
            <person name="Silverstein K.A.T."/>
            <person name="Beckman K.B."/>
            <person name="Gohl D.M."/>
        </authorList>
    </citation>
    <scope>NUCLEOTIDE SEQUENCE</scope>
    <source>
        <strain evidence="13">Duluth1</strain>
        <tissue evidence="13">Whole animal</tissue>
    </source>
</reference>
<dbReference type="InterPro" id="IPR040122">
    <property type="entry name" value="Importin_beta"/>
</dbReference>
<dbReference type="InterPro" id="IPR011989">
    <property type="entry name" value="ARM-like"/>
</dbReference>
<feature type="domain" description="Importin N-terminal" evidence="12">
    <location>
        <begin position="31"/>
        <end position="99"/>
    </location>
</feature>
<keyword evidence="3" id="KW-0813">Transport</keyword>
<dbReference type="FunFam" id="1.25.10.10:FF:000028">
    <property type="entry name" value="Transportin-1 isoform 1"/>
    <property type="match status" value="1"/>
</dbReference>
<dbReference type="GO" id="GO:0031981">
    <property type="term" value="C:nuclear lumen"/>
    <property type="evidence" value="ECO:0007669"/>
    <property type="project" value="UniProtKB-ARBA"/>
</dbReference>
<accession>A0A9D3Y5Q0</accession>
<dbReference type="EMBL" id="JAIWYP010000016">
    <property type="protein sequence ID" value="KAH3694353.1"/>
    <property type="molecule type" value="Genomic_DNA"/>
</dbReference>
<dbReference type="GO" id="GO:0005737">
    <property type="term" value="C:cytoplasm"/>
    <property type="evidence" value="ECO:0007669"/>
    <property type="project" value="UniProtKB-SubCell"/>
</dbReference>
<evidence type="ECO:0000256" key="7">
    <source>
        <dbReference type="ARBA" id="ARBA00023242"/>
    </source>
</evidence>
<evidence type="ECO:0000256" key="2">
    <source>
        <dbReference type="ARBA" id="ARBA00004496"/>
    </source>
</evidence>
<evidence type="ECO:0000256" key="11">
    <source>
        <dbReference type="ARBA" id="ARBA00080641"/>
    </source>
</evidence>
<dbReference type="PROSITE" id="PS50166">
    <property type="entry name" value="IMPORTIN_B_NT"/>
    <property type="match status" value="1"/>
</dbReference>
<name>A0A9D3Y5Q0_DREPO</name>
<dbReference type="InterPro" id="IPR057672">
    <property type="entry name" value="TPR_IPO4/5"/>
</dbReference>
<evidence type="ECO:0000256" key="9">
    <source>
        <dbReference type="ARBA" id="ARBA00067327"/>
    </source>
</evidence>
<proteinExistence type="inferred from homology"/>
<dbReference type="Proteomes" id="UP000828390">
    <property type="component" value="Unassembled WGS sequence"/>
</dbReference>
<dbReference type="SUPFAM" id="SSF48371">
    <property type="entry name" value="ARM repeat"/>
    <property type="match status" value="1"/>
</dbReference>
<keyword evidence="6" id="KW-0653">Protein transport</keyword>
<evidence type="ECO:0000256" key="6">
    <source>
        <dbReference type="ARBA" id="ARBA00022927"/>
    </source>
</evidence>
<evidence type="ECO:0000256" key="8">
    <source>
        <dbReference type="ARBA" id="ARBA00038423"/>
    </source>
</evidence>
<evidence type="ECO:0000313" key="14">
    <source>
        <dbReference type="Proteomes" id="UP000828390"/>
    </source>
</evidence>
<evidence type="ECO:0000256" key="4">
    <source>
        <dbReference type="ARBA" id="ARBA00022490"/>
    </source>
</evidence>
<dbReference type="InterPro" id="IPR001494">
    <property type="entry name" value="Importin-beta_N"/>
</dbReference>
<evidence type="ECO:0000256" key="3">
    <source>
        <dbReference type="ARBA" id="ARBA00022448"/>
    </source>
</evidence>
<comment type="caution">
    <text evidence="13">The sequence shown here is derived from an EMBL/GenBank/DDBJ whole genome shotgun (WGS) entry which is preliminary data.</text>
</comment>